<dbReference type="EMBL" id="FBWG01000030">
    <property type="protein sequence ID" value="CUX47454.1"/>
    <property type="molecule type" value="Genomic_DNA"/>
</dbReference>
<proteinExistence type="predicted"/>
<dbReference type="Proteomes" id="UP000191987">
    <property type="component" value="Unassembled WGS sequence"/>
</dbReference>
<evidence type="ECO:0000313" key="2">
    <source>
        <dbReference type="Proteomes" id="UP000191987"/>
    </source>
</evidence>
<organism evidence="1 2">
    <name type="scientific">Agrobacterium deltaense Zutra 3/1</name>
    <dbReference type="NCBI Taxonomy" id="1183427"/>
    <lineage>
        <taxon>Bacteria</taxon>
        <taxon>Pseudomonadati</taxon>
        <taxon>Pseudomonadota</taxon>
        <taxon>Alphaproteobacteria</taxon>
        <taxon>Hyphomicrobiales</taxon>
        <taxon>Rhizobiaceae</taxon>
        <taxon>Rhizobium/Agrobacterium group</taxon>
        <taxon>Agrobacterium</taxon>
    </lineage>
</organism>
<accession>A0A1S7R5Y8</accession>
<evidence type="ECO:0000313" key="1">
    <source>
        <dbReference type="EMBL" id="CUX47454.1"/>
    </source>
</evidence>
<gene>
    <name evidence="1" type="ORF">AGR7C_Lc120226</name>
</gene>
<sequence length="100" mass="11643">MPRSYCEWAHLYSALRYALLRVLYPVDVFIPPLFRSDAAKKAYRMVHKRHCVPPAFSLRDPQLEALCQEEPTGFVLVRPLFEGAGGKMGWYWSRLWLALS</sequence>
<dbReference type="AlphaFoldDB" id="A0A1S7R5Y8"/>
<reference evidence="1 2" key="1">
    <citation type="submission" date="2016-01" db="EMBL/GenBank/DDBJ databases">
        <authorList>
            <person name="Oliw E.H."/>
        </authorList>
    </citation>
    <scope>NUCLEOTIDE SEQUENCE [LARGE SCALE GENOMIC DNA]</scope>
    <source>
        <strain evidence="1 2">Zutra 3-1</strain>
    </source>
</reference>
<protein>
    <submittedName>
        <fullName evidence="1">Uncharacterized protein</fullName>
    </submittedName>
</protein>
<name>A0A1S7R5Y8_9HYPH</name>